<feature type="region of interest" description="Disordered" evidence="1">
    <location>
        <begin position="793"/>
        <end position="1074"/>
    </location>
</feature>
<feature type="compositionally biased region" description="Basic residues" evidence="1">
    <location>
        <begin position="1301"/>
        <end position="1310"/>
    </location>
</feature>
<feature type="region of interest" description="Disordered" evidence="1">
    <location>
        <begin position="300"/>
        <end position="335"/>
    </location>
</feature>
<dbReference type="Proteomes" id="UP000198406">
    <property type="component" value="Unassembled WGS sequence"/>
</dbReference>
<keyword evidence="3" id="KW-1185">Reference proteome</keyword>
<feature type="compositionally biased region" description="Polar residues" evidence="1">
    <location>
        <begin position="1096"/>
        <end position="1118"/>
    </location>
</feature>
<feature type="compositionally biased region" description="Basic and acidic residues" evidence="1">
    <location>
        <begin position="804"/>
        <end position="813"/>
    </location>
</feature>
<accession>A0A1Z5JZ77</accession>
<feature type="region of interest" description="Disordered" evidence="1">
    <location>
        <begin position="1198"/>
        <end position="1243"/>
    </location>
</feature>
<feature type="compositionally biased region" description="Basic and acidic residues" evidence="1">
    <location>
        <begin position="962"/>
        <end position="985"/>
    </location>
</feature>
<feature type="compositionally biased region" description="Polar residues" evidence="1">
    <location>
        <begin position="1204"/>
        <end position="1214"/>
    </location>
</feature>
<feature type="compositionally biased region" description="Low complexity" evidence="1">
    <location>
        <begin position="320"/>
        <end position="335"/>
    </location>
</feature>
<reference evidence="2 3" key="1">
    <citation type="journal article" date="2015" name="Plant Cell">
        <title>Oil accumulation by the oleaginous diatom Fistulifera solaris as revealed by the genome and transcriptome.</title>
        <authorList>
            <person name="Tanaka T."/>
            <person name="Maeda Y."/>
            <person name="Veluchamy A."/>
            <person name="Tanaka M."/>
            <person name="Abida H."/>
            <person name="Marechal E."/>
            <person name="Bowler C."/>
            <person name="Muto M."/>
            <person name="Sunaga Y."/>
            <person name="Tanaka M."/>
            <person name="Yoshino T."/>
            <person name="Taniguchi T."/>
            <person name="Fukuda Y."/>
            <person name="Nemoto M."/>
            <person name="Matsumoto M."/>
            <person name="Wong P.S."/>
            <person name="Aburatani S."/>
            <person name="Fujibuchi W."/>
        </authorList>
    </citation>
    <scope>NUCLEOTIDE SEQUENCE [LARGE SCALE GENOMIC DNA]</scope>
    <source>
        <strain evidence="2 3">JPCC DA0580</strain>
    </source>
</reference>
<proteinExistence type="predicted"/>
<evidence type="ECO:0000313" key="3">
    <source>
        <dbReference type="Proteomes" id="UP000198406"/>
    </source>
</evidence>
<evidence type="ECO:0000313" key="2">
    <source>
        <dbReference type="EMBL" id="GAX19324.1"/>
    </source>
</evidence>
<feature type="compositionally biased region" description="Basic and acidic residues" evidence="1">
    <location>
        <begin position="907"/>
        <end position="916"/>
    </location>
</feature>
<feature type="compositionally biased region" description="Basic and acidic residues" evidence="1">
    <location>
        <begin position="444"/>
        <end position="459"/>
    </location>
</feature>
<organism evidence="2 3">
    <name type="scientific">Fistulifera solaris</name>
    <name type="common">Oleaginous diatom</name>
    <dbReference type="NCBI Taxonomy" id="1519565"/>
    <lineage>
        <taxon>Eukaryota</taxon>
        <taxon>Sar</taxon>
        <taxon>Stramenopiles</taxon>
        <taxon>Ochrophyta</taxon>
        <taxon>Bacillariophyta</taxon>
        <taxon>Bacillariophyceae</taxon>
        <taxon>Bacillariophycidae</taxon>
        <taxon>Naviculales</taxon>
        <taxon>Naviculaceae</taxon>
        <taxon>Fistulifera</taxon>
    </lineage>
</organism>
<feature type="compositionally biased region" description="Basic and acidic residues" evidence="1">
    <location>
        <begin position="305"/>
        <end position="319"/>
    </location>
</feature>
<protein>
    <submittedName>
        <fullName evidence="2">Uncharacterized protein</fullName>
    </submittedName>
</protein>
<feature type="compositionally biased region" description="Basic and acidic residues" evidence="1">
    <location>
        <begin position="1215"/>
        <end position="1225"/>
    </location>
</feature>
<dbReference type="EMBL" id="BDSP01000136">
    <property type="protein sequence ID" value="GAX19324.1"/>
    <property type="molecule type" value="Genomic_DNA"/>
</dbReference>
<feature type="region of interest" description="Disordered" evidence="1">
    <location>
        <begin position="1300"/>
        <end position="1346"/>
    </location>
</feature>
<feature type="region of interest" description="Disordered" evidence="1">
    <location>
        <begin position="1096"/>
        <end position="1128"/>
    </location>
</feature>
<comment type="caution">
    <text evidence="2">The sequence shown here is derived from an EMBL/GenBank/DDBJ whole genome shotgun (WGS) entry which is preliminary data.</text>
</comment>
<evidence type="ECO:0000256" key="1">
    <source>
        <dbReference type="SAM" id="MobiDB-lite"/>
    </source>
</evidence>
<feature type="compositionally biased region" description="Low complexity" evidence="1">
    <location>
        <begin position="986"/>
        <end position="1006"/>
    </location>
</feature>
<gene>
    <name evidence="2" type="ORF">FisN_4Lh095</name>
</gene>
<feature type="compositionally biased region" description="Basic and acidic residues" evidence="1">
    <location>
        <begin position="417"/>
        <end position="428"/>
    </location>
</feature>
<feature type="compositionally biased region" description="Polar residues" evidence="1">
    <location>
        <begin position="102"/>
        <end position="111"/>
    </location>
</feature>
<sequence>MVIPMRPGSRGVSSRPPLYSQLFHARNRTDLIDLTSMEEEAAPDESRGCVAFSQDAVETVREDSRRLSWTGGYPSEIHVTSPRENLSCAQPRKAGSPRIDNSDIQSHGHNAQRTEYGWSAHDYPSVVNVTVIDDVSEMGFQSQNGDQMSAKESVASRPIVVRSQAYFQNQQSKPTSGESHITAGDMLSRMKAITNRMKAESLIVRGIGVENGQTQSQTSSTVVTGHAIVDGTEIRRDHRDDLPLEVNIKERNDPRDGVHVVPPTYNAVKSIDTIPGEVNVSLNTSTALSYAQAIYQPSDIVCGDGGKESQEIEDSRDLQTSRSSQSSRSSKSAFLRSLSRRLSEKLKRNGTASKGFESLTQSLSEPFVAPAAEQAVRVRDIESLGLGSPEIIDLNDYEDNNAPLTKAESAPTGVVESKNEMVYDRDDNPPAQESDDQAATAEDPVTKKPSELVEEKSDCVEATENIEVKPADGGTEKECNEVNGCDIGDEKSLDVDPDASESDTKTITPIARGRERSRLSRATRKRKITGRSFSSSRDMNPLATIQGAVPISVTNTEKDANKINSKDLLDQFNYLKTEELFIEKTSEEKTHPNKEVTFDVLSHADREESQNHNANVNSKKTIVAIPSERKDTEDFITFDSSTFNKNDDHFPNVKKDECLKDECLKGRKTQPRSLKLNASDYEMTSSGSSTCEVEVEDLYVSSSNSDEGKATRAASMKNLIQGRSSEEGEDMGSVLYTNSSESDLEPDYDIYDQCVMPFIPSFLDTACAWLDGEDYGIRPQQAAQSRLYKLQKNKNKKIIGQRTNSDKNSRSENKTSSNSKGAKNLNLREVSRFARPRKMVDPKTEVRQIKGKSNKSPQTTLPRHQASAIESQTKDVGEGGDQSVGRDELKPEQLNNAVEPVRFTFSDGKRKTKPSEESASPSDTLELKTLKRNPSFEPQPTSPTDERNENTQMDVRGGQESPFRKKLQERMESIKCRDPIGDGEKSFVSNNNSKSKISSHLSKQQSPLRVPQDPPPSLSPKALQSSDVLRSPKQAEIVKISPKTKPSEEERISSVNMHASRSSHLPGTASSPVQDKQMATFRDGRLIVTEALPTSHTKTNRQIGSYRESLQSPPQGASNERPFDEFAPNKSKVADACIGDKLRDQNSKTLTSAAGGPETLQGIRARRRLIEQKQYASSSRNRTLYQERHDKLVAQEQTLRAGKANQSDSVSPRTSSEHREDEQAKGRQARSRSPSNRNERAAYSNATLLARMGKENSTECEAPIDIIDVELMASFAEIIENERNAALELVEKLRQRASSLQKRHRVRNRHPQNNDGFQEQDIPFNDSGTSSRRQEWEGHGYSISAA</sequence>
<feature type="region of interest" description="Disordered" evidence="1">
    <location>
        <begin position="82"/>
        <end position="111"/>
    </location>
</feature>
<feature type="region of interest" description="Disordered" evidence="1">
    <location>
        <begin position="402"/>
        <end position="465"/>
    </location>
</feature>
<name>A0A1Z5JZ77_FISSO</name>
<dbReference type="InParanoid" id="A0A1Z5JZ77"/>
<feature type="compositionally biased region" description="Basic and acidic residues" evidence="1">
    <location>
        <begin position="838"/>
        <end position="848"/>
    </location>
</feature>
<feature type="compositionally biased region" description="Polar residues" evidence="1">
    <location>
        <begin position="1053"/>
        <end position="1074"/>
    </location>
</feature>